<keyword evidence="3" id="KW-0004">4Fe-4S</keyword>
<dbReference type="EMBL" id="CZRL01000099">
    <property type="protein sequence ID" value="CUS53946.1"/>
    <property type="molecule type" value="Genomic_DNA"/>
</dbReference>
<feature type="domain" description="Aldehyde ferredoxin oxidoreductase N-terminal" evidence="9">
    <location>
        <begin position="1"/>
        <end position="206"/>
    </location>
</feature>
<dbReference type="GO" id="GO:0009055">
    <property type="term" value="F:electron transfer activity"/>
    <property type="evidence" value="ECO:0007669"/>
    <property type="project" value="InterPro"/>
</dbReference>
<keyword evidence="7" id="KW-0411">Iron-sulfur</keyword>
<dbReference type="GO" id="GO:0033726">
    <property type="term" value="F:aldehyde ferredoxin oxidoreductase activity"/>
    <property type="evidence" value="ECO:0007669"/>
    <property type="project" value="UniProtKB-EC"/>
</dbReference>
<dbReference type="Gene3D" id="1.10.569.10">
    <property type="entry name" value="Aldehyde Ferredoxin Oxidoreductase Protein, subunit A, domain 2"/>
    <property type="match status" value="1"/>
</dbReference>
<dbReference type="GO" id="GO:0051539">
    <property type="term" value="F:4 iron, 4 sulfur cluster binding"/>
    <property type="evidence" value="ECO:0007669"/>
    <property type="project" value="UniProtKB-KW"/>
</dbReference>
<evidence type="ECO:0000313" key="10">
    <source>
        <dbReference type="EMBL" id="CUS53946.1"/>
    </source>
</evidence>
<dbReference type="SUPFAM" id="SSF48310">
    <property type="entry name" value="Aldehyde ferredoxin oxidoreductase, C-terminal domains"/>
    <property type="match status" value="1"/>
</dbReference>
<dbReference type="SMART" id="SM00790">
    <property type="entry name" value="AFOR_N"/>
    <property type="match status" value="1"/>
</dbReference>
<dbReference type="InterPro" id="IPR001203">
    <property type="entry name" value="OxRdtase_Ald_Fedxn_C"/>
</dbReference>
<organism evidence="10">
    <name type="scientific">hydrothermal vent metagenome</name>
    <dbReference type="NCBI Taxonomy" id="652676"/>
    <lineage>
        <taxon>unclassified sequences</taxon>
        <taxon>metagenomes</taxon>
        <taxon>ecological metagenomes</taxon>
    </lineage>
</organism>
<dbReference type="InterPro" id="IPR013984">
    <property type="entry name" value="Ald_Fedxn_OxRdtase_dom2"/>
</dbReference>
<evidence type="ECO:0000256" key="8">
    <source>
        <dbReference type="ARBA" id="ARBA00049934"/>
    </source>
</evidence>
<dbReference type="Pfam" id="PF02730">
    <property type="entry name" value="AFOR_N"/>
    <property type="match status" value="1"/>
</dbReference>
<dbReference type="InterPro" id="IPR013985">
    <property type="entry name" value="Ald_Fedxn_OxRdtase_dom3"/>
</dbReference>
<sequence>MREYLHIDLNSRTVDRNELHGEAIARSGRYLIAKTLVECGAARVDPLSPENPLIFSAGPFAGTNFSNANRLSIGCKSPLTGGIKEANAGGTFGFALGQLGMAGLTLHGVSDDWIVIHISKEGEIVYDSAEPYMGLGNFAAASRLHERYGNKVSIGLCGPVGEYGGLLSGISFSDTDLRPSRLAARGGVGAVMGSKRVKAVVVDLNRMPKLHDRKKVMGSVKAYNAMLSEDEIAQNMATYGTALMADVQNYLGGLPVRNFSEGRIVEDDETMTMGGQHIRELQLERGGQTAHACMPGCTIECSNVYVDKDGNELTSPVEYETLGLMGTNCGLKDPDDLARVNFIANDLGIDTIETGAMIAVLMDAGLGEFGDVGFMKEVLEEIRTGSENGRLWAQGTGRVGTHYKLERVPVIKQQAISAYDPRVVEATGITMMVTAQGADHTAGNVPKLDCTDMTVDEVVAASLESQLVMASSDSLGLCIFGRGVTDTNVEFVVNAINDAHGTDLTEEFYTELGKETLALEHQFNRDAGFTDADDELPAFFYTEPLSPTGKVARFHAPEVNRSLGH</sequence>
<evidence type="ECO:0000256" key="3">
    <source>
        <dbReference type="ARBA" id="ARBA00022485"/>
    </source>
</evidence>
<dbReference type="Gene3D" id="1.10.599.10">
    <property type="entry name" value="Aldehyde Ferredoxin Oxidoreductase Protein, subunit A, domain 3"/>
    <property type="match status" value="1"/>
</dbReference>
<dbReference type="AlphaFoldDB" id="A0A170PRW3"/>
<dbReference type="InterPro" id="IPR013983">
    <property type="entry name" value="Ald_Fedxn_OxRdtase_N"/>
</dbReference>
<dbReference type="PANTHER" id="PTHR30038">
    <property type="entry name" value="ALDEHYDE FERREDOXIN OXIDOREDUCTASE"/>
    <property type="match status" value="1"/>
</dbReference>
<proteinExistence type="inferred from homology"/>
<evidence type="ECO:0000256" key="4">
    <source>
        <dbReference type="ARBA" id="ARBA00022723"/>
    </source>
</evidence>
<dbReference type="InterPro" id="IPR036021">
    <property type="entry name" value="Tungsten_al_ferr_oxy-like_C"/>
</dbReference>
<evidence type="ECO:0000259" key="9">
    <source>
        <dbReference type="SMART" id="SM00790"/>
    </source>
</evidence>
<dbReference type="InterPro" id="IPR051919">
    <property type="entry name" value="W-dependent_AOR"/>
</dbReference>
<dbReference type="Gene3D" id="3.60.9.10">
    <property type="entry name" value="Aldehyde ferredoxin oxidoreductase, N-terminal domain"/>
    <property type="match status" value="1"/>
</dbReference>
<evidence type="ECO:0000256" key="5">
    <source>
        <dbReference type="ARBA" id="ARBA00023002"/>
    </source>
</evidence>
<name>A0A170PRW3_9ZZZZ</name>
<keyword evidence="5 10" id="KW-0560">Oxidoreductase</keyword>
<gene>
    <name evidence="10" type="ORF">MGWOODY_XGa21</name>
</gene>
<dbReference type="InterPro" id="IPR036503">
    <property type="entry name" value="Ald_Fedxn_OxRdtase_N_sf"/>
</dbReference>
<comment type="cofactor">
    <cofactor evidence="8">
        <name>tungstopterin</name>
        <dbReference type="ChEBI" id="CHEBI:30402"/>
    </cofactor>
</comment>
<dbReference type="SUPFAM" id="SSF56228">
    <property type="entry name" value="Aldehyde ferredoxin oxidoreductase, N-terminal domain"/>
    <property type="match status" value="1"/>
</dbReference>
<evidence type="ECO:0000256" key="7">
    <source>
        <dbReference type="ARBA" id="ARBA00023014"/>
    </source>
</evidence>
<protein>
    <submittedName>
        <fullName evidence="10">Tungsten-containing aldehyde:ferredoxin oxidoreductase</fullName>
        <ecNumber evidence="10">1.2.7.5</ecNumber>
    </submittedName>
</protein>
<comment type="similarity">
    <text evidence="2">Belongs to the AOR/FOR family.</text>
</comment>
<reference evidence="10" key="1">
    <citation type="submission" date="2015-10" db="EMBL/GenBank/DDBJ databases">
        <authorList>
            <person name="Gilbert D.G."/>
        </authorList>
    </citation>
    <scope>NUCLEOTIDE SEQUENCE</scope>
</reference>
<dbReference type="EC" id="1.2.7.5" evidence="10"/>
<dbReference type="Pfam" id="PF01314">
    <property type="entry name" value="AFOR_C"/>
    <property type="match status" value="1"/>
</dbReference>
<comment type="cofactor">
    <cofactor evidence="1">
        <name>[4Fe-4S] cluster</name>
        <dbReference type="ChEBI" id="CHEBI:49883"/>
    </cofactor>
</comment>
<keyword evidence="4" id="KW-0479">Metal-binding</keyword>
<accession>A0A170PRW3</accession>
<keyword evidence="6" id="KW-0408">Iron</keyword>
<evidence type="ECO:0000256" key="6">
    <source>
        <dbReference type="ARBA" id="ARBA00023004"/>
    </source>
</evidence>
<dbReference type="GO" id="GO:0046872">
    <property type="term" value="F:metal ion binding"/>
    <property type="evidence" value="ECO:0007669"/>
    <property type="project" value="UniProtKB-KW"/>
</dbReference>
<dbReference type="PANTHER" id="PTHR30038:SF0">
    <property type="entry name" value="TUNGSTEN-CONTAINING ALDEHYDE FERREDOXIN OXIDOREDUCTASE"/>
    <property type="match status" value="1"/>
</dbReference>
<evidence type="ECO:0000256" key="2">
    <source>
        <dbReference type="ARBA" id="ARBA00011032"/>
    </source>
</evidence>
<evidence type="ECO:0000256" key="1">
    <source>
        <dbReference type="ARBA" id="ARBA00001966"/>
    </source>
</evidence>